<evidence type="ECO:0000256" key="8">
    <source>
        <dbReference type="ARBA" id="ARBA00023306"/>
    </source>
</evidence>
<sequence length="896" mass="100259">MVQNSSNKSEWGDSTHNCLLKIYGIKTLVKSYIPCKDAHAQPGIEKLIDILKNILTYGDISPNMVSSAADKAHLRLAAAKAVLRLSKQWDHKVPVDVFYLTLRISQDDFPQVRKLFLCKVLQYIKERALDAKYACAFMFGVNDYHGPQLEEFKYNLTEVVQICQQVKMRQLSVQADMNLLTAYPEYIISFLVHALAHDPSSPDIEEHENVKAFGPTYWRLYLILSILLGEEGLQHSVPGMKKDSFTTIISIFKSIKSSQDVVDGNKNKTLWAICDLGTLIAKRLCQDQTSLSEAQTVPLPPQLYAPLQDNQNENSVESYGQIWPGCEKVLAHFEAVMTANMDKVESPKHKMLIDMTDEFGNEVPLGKIVKLLKLRGEKKAEKKQKAPSSSSVNAENDDDVLGLVREINLSNQEDLEELQKGKPKKRQTDTKNSNKKPLDFSSPKRKRSISKSRPHSAKGSKNSDDRLIHTPNTERTSISLETKLKEKNRDDSIDTELLVSPSIRTPVSKGNKGAKRSHIDILSSVPKKSADAESTKRTVEPRSLNGSLKSQKSKPISGLVQCSTQDSSGTDLVGHRIKVWWPLDKRFYEGTVQSYDSSKKKHTVLYDDGDVEVLILAKEKWILIESNDSSVKKQKKDLGTNQGRAWEGTSSNKSPPSQPKSKKRSLPPKKKGQPNDKRRKTAERNNSVEEEGIGAGDNDSDSSSPLAHSDVDKDVNSVGHMEEVIVSLAEKEKTRKDSKGMEMKEKGGKDSKDVKIKEKAGKESKDVEMKEKIGNVKMKEKAGKESKDSEMKEKIGKESKDVKMKDKSVKESKDVEMKEKPGKDSKDVKTKEKAGKESKDAEVKEKAVKDPKDVEMEGMAGKEPKDVEKLDGHTLSNEESDNDTLSVWKKRTAKAT</sequence>
<keyword evidence="5" id="KW-0498">Mitosis</keyword>
<feature type="compositionally biased region" description="Basic and acidic residues" evidence="10">
    <location>
        <begin position="528"/>
        <end position="540"/>
    </location>
</feature>
<evidence type="ECO:0000256" key="4">
    <source>
        <dbReference type="ARBA" id="ARBA00022763"/>
    </source>
</evidence>
<organism evidence="11">
    <name type="scientific">Zea mays</name>
    <name type="common">Maize</name>
    <dbReference type="NCBI Taxonomy" id="4577"/>
    <lineage>
        <taxon>Eukaryota</taxon>
        <taxon>Viridiplantae</taxon>
        <taxon>Streptophyta</taxon>
        <taxon>Embryophyta</taxon>
        <taxon>Tracheophyta</taxon>
        <taxon>Spermatophyta</taxon>
        <taxon>Magnoliopsida</taxon>
        <taxon>Liliopsida</taxon>
        <taxon>Poales</taxon>
        <taxon>Poaceae</taxon>
        <taxon>PACMAD clade</taxon>
        <taxon>Panicoideae</taxon>
        <taxon>Andropogonodae</taxon>
        <taxon>Andropogoneae</taxon>
        <taxon>Tripsacinae</taxon>
        <taxon>Zea</taxon>
    </lineage>
</organism>
<keyword evidence="5" id="KW-0132">Cell division</keyword>
<dbReference type="GO" id="GO:0035825">
    <property type="term" value="P:homologous recombination"/>
    <property type="evidence" value="ECO:0007669"/>
    <property type="project" value="UniProtKB-ARBA"/>
</dbReference>
<feature type="region of interest" description="Disordered" evidence="10">
    <location>
        <begin position="629"/>
        <end position="896"/>
    </location>
</feature>
<dbReference type="GO" id="GO:0007064">
    <property type="term" value="P:mitotic sister chromatid cohesion"/>
    <property type="evidence" value="ECO:0007669"/>
    <property type="project" value="InterPro"/>
</dbReference>
<evidence type="ECO:0000256" key="3">
    <source>
        <dbReference type="ARBA" id="ARBA00022737"/>
    </source>
</evidence>
<feature type="compositionally biased region" description="Polar residues" evidence="10">
    <location>
        <begin position="544"/>
        <end position="567"/>
    </location>
</feature>
<dbReference type="AlphaFoldDB" id="A0A1D6NYV6"/>
<dbReference type="SUPFAM" id="SSF63748">
    <property type="entry name" value="Tudor/PWWP/MBT"/>
    <property type="match status" value="1"/>
</dbReference>
<dbReference type="Gene3D" id="2.30.30.140">
    <property type="match status" value="1"/>
</dbReference>
<dbReference type="Pfam" id="PF20168">
    <property type="entry name" value="PDS5"/>
    <property type="match status" value="1"/>
</dbReference>
<dbReference type="EMBL" id="CM000785">
    <property type="protein sequence ID" value="AQL03192.1"/>
    <property type="molecule type" value="Genomic_DNA"/>
</dbReference>
<evidence type="ECO:0000256" key="1">
    <source>
        <dbReference type="ARBA" id="ARBA00004123"/>
    </source>
</evidence>
<dbReference type="FunFam" id="2.30.30.140:FF:000033">
    <property type="entry name" value="Binding protein"/>
    <property type="match status" value="1"/>
</dbReference>
<comment type="subcellular location">
    <subcellularLocation>
        <location evidence="1">Nucleus</location>
    </subcellularLocation>
</comment>
<dbReference type="GO" id="GO:0006281">
    <property type="term" value="P:DNA repair"/>
    <property type="evidence" value="ECO:0007669"/>
    <property type="project" value="UniProtKB-KW"/>
</dbReference>
<evidence type="ECO:0000256" key="9">
    <source>
        <dbReference type="ARBA" id="ARBA00058864"/>
    </source>
</evidence>
<gene>
    <name evidence="11" type="ORF">ZEAMMB73_Zm00001d045783</name>
</gene>
<comment type="similarity">
    <text evidence="2">Belongs to the PDS5 family.</text>
</comment>
<feature type="region of interest" description="Disordered" evidence="10">
    <location>
        <begin position="377"/>
        <end position="399"/>
    </location>
</feature>
<dbReference type="GO" id="GO:0009556">
    <property type="term" value="P:microsporogenesis"/>
    <property type="evidence" value="ECO:0007669"/>
    <property type="project" value="UniProtKB-ARBA"/>
</dbReference>
<comment type="function">
    <text evidence="9">Cohesin cofactor dispensable during the meiotic division but playing an important role in DNA repair by homologous recombination (HR) probably by helping SMC5/SMC6 complex. Regulator of sister chromatid cohesion in mitosis which may stabilize cohesin complex association with chromatin. May couple sister chromatid cohesion during mitosis to DNA replication. Cohesion ensures that chromosome partitioning is accurate in both meiotic and mitotic cells and plays an important role in DNA repair.</text>
</comment>
<reference evidence="11" key="1">
    <citation type="submission" date="2015-12" db="EMBL/GenBank/DDBJ databases">
        <title>Update maize B73 reference genome by single molecule sequencing technologies.</title>
        <authorList>
            <consortium name="Maize Genome Sequencing Project"/>
            <person name="Ware D."/>
        </authorList>
    </citation>
    <scope>NUCLEOTIDE SEQUENCE</scope>
    <source>
        <tissue evidence="11">Seedling</tissue>
    </source>
</reference>
<feature type="region of interest" description="Disordered" evidence="10">
    <location>
        <begin position="503"/>
        <end position="567"/>
    </location>
</feature>
<keyword evidence="7" id="KW-0539">Nucleus</keyword>
<evidence type="ECO:0000256" key="5">
    <source>
        <dbReference type="ARBA" id="ARBA00022776"/>
    </source>
</evidence>
<dbReference type="CDD" id="cd20404">
    <property type="entry name" value="Tudor_Agenet_AtEML-like"/>
    <property type="match status" value="1"/>
</dbReference>
<keyword evidence="4" id="KW-0227">DNA damage</keyword>
<feature type="compositionally biased region" description="Basic residues" evidence="10">
    <location>
        <begin position="443"/>
        <end position="458"/>
    </location>
</feature>
<proteinExistence type="inferred from homology"/>
<protein>
    <submittedName>
        <fullName evidence="11">Binding</fullName>
    </submittedName>
</protein>
<dbReference type="InterPro" id="IPR039776">
    <property type="entry name" value="Pds5"/>
</dbReference>
<feature type="region of interest" description="Disordered" evidence="10">
    <location>
        <begin position="412"/>
        <end position="490"/>
    </location>
</feature>
<keyword evidence="6" id="KW-0234">DNA repair</keyword>
<evidence type="ECO:0000256" key="10">
    <source>
        <dbReference type="SAM" id="MobiDB-lite"/>
    </source>
</evidence>
<name>A0A1D6NYV6_MAIZE</name>
<feature type="compositionally biased region" description="Basic residues" evidence="10">
    <location>
        <begin position="660"/>
        <end position="681"/>
    </location>
</feature>
<evidence type="ECO:0000256" key="6">
    <source>
        <dbReference type="ARBA" id="ARBA00023204"/>
    </source>
</evidence>
<accession>A0A1D6NYV6</accession>
<feature type="compositionally biased region" description="Basic and acidic residues" evidence="10">
    <location>
        <begin position="709"/>
        <end position="872"/>
    </location>
</feature>
<dbReference type="PANTHER" id="PTHR12663">
    <property type="entry name" value="ANDROGEN INDUCED INHIBITOR OF PROLIFERATION AS3 / PDS5-RELATED"/>
    <property type="match status" value="1"/>
</dbReference>
<dbReference type="GO" id="GO:0005634">
    <property type="term" value="C:nucleus"/>
    <property type="evidence" value="ECO:0007669"/>
    <property type="project" value="UniProtKB-SubCell"/>
</dbReference>
<keyword evidence="3" id="KW-0677">Repeat</keyword>
<keyword evidence="8" id="KW-0131">Cell cycle</keyword>
<evidence type="ECO:0000313" key="11">
    <source>
        <dbReference type="EMBL" id="AQL03192.1"/>
    </source>
</evidence>
<evidence type="ECO:0000256" key="2">
    <source>
        <dbReference type="ARBA" id="ARBA00006254"/>
    </source>
</evidence>
<evidence type="ECO:0000256" key="7">
    <source>
        <dbReference type="ARBA" id="ARBA00023242"/>
    </source>
</evidence>
<feature type="compositionally biased region" description="Polar residues" evidence="10">
    <location>
        <begin position="470"/>
        <end position="480"/>
    </location>
</feature>
<dbReference type="PANTHER" id="PTHR12663:SF0">
    <property type="entry name" value="PRECOCIOUS DISSOCIATION OF SISTERS 5, ISOFORM A"/>
    <property type="match status" value="1"/>
</dbReference>